<dbReference type="GO" id="GO:0016757">
    <property type="term" value="F:glycosyltransferase activity"/>
    <property type="evidence" value="ECO:0007669"/>
    <property type="project" value="UniProtKB-KW"/>
</dbReference>
<dbReference type="Proteomes" id="UP000184368">
    <property type="component" value="Unassembled WGS sequence"/>
</dbReference>
<evidence type="ECO:0000256" key="2">
    <source>
        <dbReference type="ARBA" id="ARBA00022676"/>
    </source>
</evidence>
<dbReference type="PANTHER" id="PTHR43685:SF5">
    <property type="entry name" value="GLYCOSYLTRANSFERASE EPSE-RELATED"/>
    <property type="match status" value="1"/>
</dbReference>
<dbReference type="SUPFAM" id="SSF53448">
    <property type="entry name" value="Nucleotide-diphospho-sugar transferases"/>
    <property type="match status" value="1"/>
</dbReference>
<keyword evidence="7" id="KW-1185">Reference proteome</keyword>
<dbReference type="InterPro" id="IPR029044">
    <property type="entry name" value="Nucleotide-diphossugar_trans"/>
</dbReference>
<evidence type="ECO:0000313" key="6">
    <source>
        <dbReference type="EMBL" id="SHF69560.1"/>
    </source>
</evidence>
<dbReference type="Gene3D" id="3.90.550.10">
    <property type="entry name" value="Spore Coat Polysaccharide Biosynthesis Protein SpsA, Chain A"/>
    <property type="match status" value="1"/>
</dbReference>
<dbReference type="OrthoDB" id="9815829at2"/>
<evidence type="ECO:0000313" key="7">
    <source>
        <dbReference type="Proteomes" id="UP000184368"/>
    </source>
</evidence>
<dbReference type="RefSeq" id="WP_073044558.1">
    <property type="nucleotide sequence ID" value="NZ_FQUO01000011.1"/>
</dbReference>
<proteinExistence type="inferred from homology"/>
<keyword evidence="4" id="KW-0732">Signal</keyword>
<name>A0A1M5DRI2_9BACT</name>
<dbReference type="STRING" id="1302690.BUE76_19920"/>
<organism evidence="6 7">
    <name type="scientific">Cnuella takakiae</name>
    <dbReference type="NCBI Taxonomy" id="1302690"/>
    <lineage>
        <taxon>Bacteria</taxon>
        <taxon>Pseudomonadati</taxon>
        <taxon>Bacteroidota</taxon>
        <taxon>Chitinophagia</taxon>
        <taxon>Chitinophagales</taxon>
        <taxon>Chitinophagaceae</taxon>
        <taxon>Cnuella</taxon>
    </lineage>
</organism>
<dbReference type="AlphaFoldDB" id="A0A1M5DRI2"/>
<evidence type="ECO:0000256" key="1">
    <source>
        <dbReference type="ARBA" id="ARBA00006739"/>
    </source>
</evidence>
<evidence type="ECO:0000256" key="3">
    <source>
        <dbReference type="ARBA" id="ARBA00022679"/>
    </source>
</evidence>
<keyword evidence="3 6" id="KW-0808">Transferase</keyword>
<reference evidence="6 7" key="1">
    <citation type="submission" date="2016-11" db="EMBL/GenBank/DDBJ databases">
        <authorList>
            <person name="Jaros S."/>
            <person name="Januszkiewicz K."/>
            <person name="Wedrychowicz H."/>
        </authorList>
    </citation>
    <scope>NUCLEOTIDE SEQUENCE [LARGE SCALE GENOMIC DNA]</scope>
    <source>
        <strain evidence="6 7">DSM 26897</strain>
    </source>
</reference>
<evidence type="ECO:0000256" key="4">
    <source>
        <dbReference type="SAM" id="SignalP"/>
    </source>
</evidence>
<gene>
    <name evidence="6" type="ORF">SAMN05444008_11154</name>
</gene>
<feature type="signal peptide" evidence="4">
    <location>
        <begin position="1"/>
        <end position="26"/>
    </location>
</feature>
<dbReference type="InterPro" id="IPR001173">
    <property type="entry name" value="Glyco_trans_2-like"/>
</dbReference>
<sequence>MIAKRPALKVSVIMCAFNVAPFIASAIETIKAQTYQDWELIIADDASTDDTLAIARSFAFDPRIKVYAHQRNMGYIKNKNWAFQQANGDLLTQLDADDLCGEDRLASQVEVFYKHPEVMICGTNYQMVDQNGRYLWSREFASDQHIYLNEEQYPFWFPSLMFRKELIAEVGLFSEYFEGVYGDDHHWTMRVNQKYPVYFIKEVLYSYRANPNSITNVFDNPRKLLVADILKELRRQCIAYGTDSIQQGYFDKMLDFEKALLGNRSKMSEHYRTWAAKAIDKKRFGEAWSLLKKAILANPYNLNNYRTVFYLFKNF</sequence>
<dbReference type="InterPro" id="IPR050834">
    <property type="entry name" value="Glycosyltransf_2"/>
</dbReference>
<dbReference type="PANTHER" id="PTHR43685">
    <property type="entry name" value="GLYCOSYLTRANSFERASE"/>
    <property type="match status" value="1"/>
</dbReference>
<evidence type="ECO:0000259" key="5">
    <source>
        <dbReference type="Pfam" id="PF00535"/>
    </source>
</evidence>
<comment type="similarity">
    <text evidence="1">Belongs to the glycosyltransferase 2 family.</text>
</comment>
<dbReference type="Pfam" id="PF00535">
    <property type="entry name" value="Glycos_transf_2"/>
    <property type="match status" value="1"/>
</dbReference>
<protein>
    <submittedName>
        <fullName evidence="6">Glycosyl transferase family 2</fullName>
    </submittedName>
</protein>
<feature type="chain" id="PRO_5012228931" evidence="4">
    <location>
        <begin position="27"/>
        <end position="315"/>
    </location>
</feature>
<dbReference type="EMBL" id="FQUO01000011">
    <property type="protein sequence ID" value="SHF69560.1"/>
    <property type="molecule type" value="Genomic_DNA"/>
</dbReference>
<dbReference type="CDD" id="cd00761">
    <property type="entry name" value="Glyco_tranf_GTA_type"/>
    <property type="match status" value="1"/>
</dbReference>
<keyword evidence="2" id="KW-0328">Glycosyltransferase</keyword>
<feature type="domain" description="Glycosyltransferase 2-like" evidence="5">
    <location>
        <begin position="11"/>
        <end position="160"/>
    </location>
</feature>
<accession>A0A1M5DRI2</accession>